<dbReference type="Proteomes" id="UP000189728">
    <property type="component" value="Unassembled WGS sequence"/>
</dbReference>
<evidence type="ECO:0000259" key="7">
    <source>
        <dbReference type="Pfam" id="PF22692"/>
    </source>
</evidence>
<protein>
    <submittedName>
        <fullName evidence="8">Flagellar biosynthesis protein FlgC</fullName>
    </submittedName>
</protein>
<evidence type="ECO:0000256" key="2">
    <source>
        <dbReference type="ARBA" id="ARBA00009677"/>
    </source>
</evidence>
<feature type="region of interest" description="Disordered" evidence="5">
    <location>
        <begin position="383"/>
        <end position="402"/>
    </location>
</feature>
<comment type="caution">
    <text evidence="8">The sequence shown here is derived from an EMBL/GenBank/DDBJ whole genome shotgun (WGS) entry which is preliminary data.</text>
</comment>
<dbReference type="InterPro" id="IPR053967">
    <property type="entry name" value="LlgE_F_G-like_D1"/>
</dbReference>
<dbReference type="Pfam" id="PF06429">
    <property type="entry name" value="Flg_bbr_C"/>
    <property type="match status" value="1"/>
</dbReference>
<feature type="domain" description="Flagellar basal-body/hook protein C-terminal" evidence="6">
    <location>
        <begin position="504"/>
        <end position="548"/>
    </location>
</feature>
<dbReference type="GO" id="GO:0071978">
    <property type="term" value="P:bacterial-type flagellum-dependent swarming motility"/>
    <property type="evidence" value="ECO:0007669"/>
    <property type="project" value="TreeGrafter"/>
</dbReference>
<evidence type="ECO:0000256" key="4">
    <source>
        <dbReference type="RuleBase" id="RU362116"/>
    </source>
</evidence>
<feature type="domain" description="Flagellar hook protein FlgE/F/G-like D1" evidence="7">
    <location>
        <begin position="89"/>
        <end position="135"/>
    </location>
</feature>
<dbReference type="AlphaFoldDB" id="A0AAX0L8V9"/>
<evidence type="ECO:0000259" key="6">
    <source>
        <dbReference type="Pfam" id="PF06429"/>
    </source>
</evidence>
<accession>A0AAX0L8V9</accession>
<name>A0AAX0L8V9_9BACT</name>
<dbReference type="RefSeq" id="WP_069633042.1">
    <property type="nucleotide sequence ID" value="NZ_MCRK01000046.1"/>
</dbReference>
<sequence>MIRGFYNGVAGIKTQSFGIDVWANNISNINNVGFKASLPEFKSIFYQSMVSAGNKPTTDQVGLGATKQTTALDMSMGSFKNTENKFDMAIHGDGFFGVRDRHGDVYYTRAGNFDVDVDGNLVDPMGKFVQGTMANLKTATPSKNALKQYDSTKDINKAFSIDEKEVLELENENTQTNIKLPHFLYQPAKATKNVDIKGNLDATRKFENVKVDLKQDSYKHEIKADEKTISISGNINNSPSVNKYKKGDSIIIKIKDGDKLSELSTQVNEDGSWELKDYKLNYMDLKNAEVSAQLLTNQEVANVQKMSADIFNDDGTKSLLSLRYTKQIPQQNDKTVWDVEATITDEKNNIVETKKGMLTFGPRGTLVETTITEIGGVNINFAQQEPQNDKNNTNNNTKDDKDKQQAIYKGLTTLHSKAVTEIKKDGFAEGLLKSYEVVNNGTIMANFNNGQMFPIAKVALYHFQNDQGLAKMGDNIYTKTSNSGEPFFYKSKNGATILGTNIASNTLEISNVDLGQALTEMIVMQKAYDASSKSITTSDQMIQTAIQMKR</sequence>
<dbReference type="InterPro" id="IPR020013">
    <property type="entry name" value="Flagellar_FlgE/F/G"/>
</dbReference>
<dbReference type="PANTHER" id="PTHR30435:SF19">
    <property type="entry name" value="FLAGELLAR BASAL-BODY ROD PROTEIN FLGG"/>
    <property type="match status" value="1"/>
</dbReference>
<keyword evidence="3 4" id="KW-0975">Bacterial flagellum</keyword>
<evidence type="ECO:0000256" key="5">
    <source>
        <dbReference type="SAM" id="MobiDB-lite"/>
    </source>
</evidence>
<evidence type="ECO:0000313" key="9">
    <source>
        <dbReference type="Proteomes" id="UP000189728"/>
    </source>
</evidence>
<dbReference type="InterPro" id="IPR010930">
    <property type="entry name" value="Flg_bb/hook_C_dom"/>
</dbReference>
<organism evidence="8 9">
    <name type="scientific">Campylobacter pinnipediorum subsp. pinnipediorum</name>
    <dbReference type="NCBI Taxonomy" id="1660067"/>
    <lineage>
        <taxon>Bacteria</taxon>
        <taxon>Pseudomonadati</taxon>
        <taxon>Campylobacterota</taxon>
        <taxon>Epsilonproteobacteria</taxon>
        <taxon>Campylobacterales</taxon>
        <taxon>Campylobacteraceae</taxon>
        <taxon>Campylobacter</taxon>
    </lineage>
</organism>
<keyword evidence="8" id="KW-0966">Cell projection</keyword>
<gene>
    <name evidence="8" type="ORF">BFG04_06880</name>
</gene>
<dbReference type="GO" id="GO:0009425">
    <property type="term" value="C:bacterial-type flagellum basal body"/>
    <property type="evidence" value="ECO:0007669"/>
    <property type="project" value="UniProtKB-SubCell"/>
</dbReference>
<dbReference type="SUPFAM" id="SSF117143">
    <property type="entry name" value="Flagellar hook protein flgE"/>
    <property type="match status" value="1"/>
</dbReference>
<evidence type="ECO:0000256" key="1">
    <source>
        <dbReference type="ARBA" id="ARBA00004117"/>
    </source>
</evidence>
<proteinExistence type="inferred from homology"/>
<comment type="subcellular location">
    <subcellularLocation>
        <location evidence="1 4">Bacterial flagellum basal body</location>
    </subcellularLocation>
</comment>
<dbReference type="NCBIfam" id="TIGR03506">
    <property type="entry name" value="FlgEFG_subfam"/>
    <property type="match status" value="2"/>
</dbReference>
<evidence type="ECO:0000313" key="8">
    <source>
        <dbReference type="EMBL" id="OPA74442.1"/>
    </source>
</evidence>
<dbReference type="InterPro" id="IPR037925">
    <property type="entry name" value="FlgE/F/G-like"/>
</dbReference>
<keyword evidence="8" id="KW-0969">Cilium</keyword>
<keyword evidence="8" id="KW-0282">Flagellum</keyword>
<comment type="similarity">
    <text evidence="2 4">Belongs to the flagella basal body rod proteins family.</text>
</comment>
<reference evidence="8 9" key="1">
    <citation type="submission" date="2016-08" db="EMBL/GenBank/DDBJ databases">
        <title>Campylobacter species from sea mammals.</title>
        <authorList>
            <person name="Gilbert M.J."/>
            <person name="Byrne B.A."/>
            <person name="Zomer A.L."/>
            <person name="Wagenaar J.A."/>
        </authorList>
    </citation>
    <scope>NUCLEOTIDE SEQUENCE [LARGE SCALE GENOMIC DNA]</scope>
    <source>
        <strain evidence="8 9">1105248</strain>
    </source>
</reference>
<dbReference type="PANTHER" id="PTHR30435">
    <property type="entry name" value="FLAGELLAR PROTEIN"/>
    <property type="match status" value="1"/>
</dbReference>
<dbReference type="EMBL" id="MCRK01000046">
    <property type="protein sequence ID" value="OPA74442.1"/>
    <property type="molecule type" value="Genomic_DNA"/>
</dbReference>
<evidence type="ECO:0000256" key="3">
    <source>
        <dbReference type="ARBA" id="ARBA00023143"/>
    </source>
</evidence>
<dbReference type="Pfam" id="PF22692">
    <property type="entry name" value="LlgE_F_G_D1"/>
    <property type="match status" value="1"/>
</dbReference>